<keyword evidence="4" id="KW-1185">Reference proteome</keyword>
<comment type="caution">
    <text evidence="3">The sequence shown here is derived from an EMBL/GenBank/DDBJ whole genome shotgun (WGS) entry which is preliminary data.</text>
</comment>
<evidence type="ECO:0000313" key="4">
    <source>
        <dbReference type="Proteomes" id="UP000620124"/>
    </source>
</evidence>
<gene>
    <name evidence="3" type="ORF">MVEN_02272000</name>
</gene>
<dbReference type="OrthoDB" id="3270987at2759"/>
<feature type="coiled-coil region" evidence="1">
    <location>
        <begin position="5"/>
        <end position="39"/>
    </location>
</feature>
<dbReference type="Proteomes" id="UP000620124">
    <property type="component" value="Unassembled WGS sequence"/>
</dbReference>
<name>A0A8H6X4Q0_9AGAR</name>
<evidence type="ECO:0000256" key="1">
    <source>
        <dbReference type="SAM" id="Coils"/>
    </source>
</evidence>
<proteinExistence type="predicted"/>
<evidence type="ECO:0000313" key="3">
    <source>
        <dbReference type="EMBL" id="KAF7334427.1"/>
    </source>
</evidence>
<protein>
    <submittedName>
        <fullName evidence="3">F-box domain-containing protein</fullName>
    </submittedName>
</protein>
<reference evidence="3" key="1">
    <citation type="submission" date="2020-05" db="EMBL/GenBank/DDBJ databases">
        <title>Mycena genomes resolve the evolution of fungal bioluminescence.</title>
        <authorList>
            <person name="Tsai I.J."/>
        </authorList>
    </citation>
    <scope>NUCLEOTIDE SEQUENCE</scope>
    <source>
        <strain evidence="3">CCC161011</strain>
    </source>
</reference>
<keyword evidence="1" id="KW-0175">Coiled coil</keyword>
<accession>A0A8H6X4Q0</accession>
<feature type="compositionally biased region" description="Basic and acidic residues" evidence="2">
    <location>
        <begin position="385"/>
        <end position="397"/>
    </location>
</feature>
<organism evidence="3 4">
    <name type="scientific">Mycena venus</name>
    <dbReference type="NCBI Taxonomy" id="2733690"/>
    <lineage>
        <taxon>Eukaryota</taxon>
        <taxon>Fungi</taxon>
        <taxon>Dikarya</taxon>
        <taxon>Basidiomycota</taxon>
        <taxon>Agaricomycotina</taxon>
        <taxon>Agaricomycetes</taxon>
        <taxon>Agaricomycetidae</taxon>
        <taxon>Agaricales</taxon>
        <taxon>Marasmiineae</taxon>
        <taxon>Mycenaceae</taxon>
        <taxon>Mycena</taxon>
    </lineage>
</organism>
<evidence type="ECO:0000256" key="2">
    <source>
        <dbReference type="SAM" id="MobiDB-lite"/>
    </source>
</evidence>
<feature type="region of interest" description="Disordered" evidence="2">
    <location>
        <begin position="376"/>
        <end position="397"/>
    </location>
</feature>
<dbReference type="SUPFAM" id="SSF52047">
    <property type="entry name" value="RNI-like"/>
    <property type="match status" value="1"/>
</dbReference>
<sequence length="397" mass="45241">MLSALAGDRRRIADLDARIQDLERALAVLRLEKAVVAERLDSYKYPILSLPTEIISEIFVHFLPTYPLCPPLTGIFSPTLLTHICHDWREMALETPALWRAISLSWIHVRRPRRELSKAAAHSLRLARIEDMLTRSRSCPLSIQMNEWEDEDTHESQNAELLAAVLPHCARWEYVTLHLSENPLPSNPEPMSLLRQLDLWLYPNSSSATDVVFSGLPLLRTVILDDMAALHVTLPWAQLTSLTLQRVYLHECVPILQQTLNILHCQLELFLSELTDNIDITLPRVRELTLKDPSVGSVKVNYLQAFIVPALCTLEIPERFLGTAPIETLAAFISASGCELQEIRVTEKRGRRGEVPTTSYRTAFPAIPIFSFDREDSNYEESEEGDSRFREYDSNSY</sequence>
<dbReference type="EMBL" id="JACAZI010000026">
    <property type="protein sequence ID" value="KAF7334427.1"/>
    <property type="molecule type" value="Genomic_DNA"/>
</dbReference>
<dbReference type="AlphaFoldDB" id="A0A8H6X4Q0"/>